<dbReference type="RefSeq" id="WP_081556575.1">
    <property type="nucleotide sequence ID" value="NZ_MUKV01000033.1"/>
</dbReference>
<name>A0A1W0CI74_9NEIS</name>
<evidence type="ECO:0000256" key="1">
    <source>
        <dbReference type="ARBA" id="ARBA00004442"/>
    </source>
</evidence>
<dbReference type="Gene3D" id="2.40.160.20">
    <property type="match status" value="1"/>
</dbReference>
<dbReference type="InterPro" id="IPR011250">
    <property type="entry name" value="OMP/PagP_B-barrel"/>
</dbReference>
<evidence type="ECO:0000256" key="2">
    <source>
        <dbReference type="SAM" id="SignalP"/>
    </source>
</evidence>
<dbReference type="EMBL" id="MUKV01000033">
    <property type="protein sequence ID" value="OQS34358.1"/>
    <property type="molecule type" value="Genomic_DNA"/>
</dbReference>
<comment type="subcellular location">
    <subcellularLocation>
        <location evidence="1">Cell outer membrane</location>
    </subcellularLocation>
</comment>
<dbReference type="PANTHER" id="PTHR36920:SF1">
    <property type="entry name" value="OUTER MEMBRANE PROTEIN W"/>
    <property type="match status" value="1"/>
</dbReference>
<proteinExistence type="predicted"/>
<organism evidence="3 4">
    <name type="scientific">Chromobacterium haemolyticum</name>
    <dbReference type="NCBI Taxonomy" id="394935"/>
    <lineage>
        <taxon>Bacteria</taxon>
        <taxon>Pseudomonadati</taxon>
        <taxon>Pseudomonadota</taxon>
        <taxon>Betaproteobacteria</taxon>
        <taxon>Neisseriales</taxon>
        <taxon>Chromobacteriaceae</taxon>
        <taxon>Chromobacterium</taxon>
    </lineage>
</organism>
<reference evidence="3 4" key="1">
    <citation type="submission" date="2017-02" db="EMBL/GenBank/DDBJ databases">
        <title>Chromobacterium haemolyticum H5244.</title>
        <authorList>
            <person name="Gulvik C.A."/>
        </authorList>
    </citation>
    <scope>NUCLEOTIDE SEQUENCE [LARGE SCALE GENOMIC DNA]</scope>
    <source>
        <strain evidence="3 4">H5244</strain>
    </source>
</reference>
<dbReference type="Pfam" id="PF03922">
    <property type="entry name" value="OmpW"/>
    <property type="match status" value="1"/>
</dbReference>
<dbReference type="PANTHER" id="PTHR36920">
    <property type="match status" value="1"/>
</dbReference>
<protein>
    <recommendedName>
        <fullName evidence="5">OmpW family protein</fullName>
    </recommendedName>
</protein>
<dbReference type="GO" id="GO:0009279">
    <property type="term" value="C:cell outer membrane"/>
    <property type="evidence" value="ECO:0007669"/>
    <property type="project" value="UniProtKB-SubCell"/>
</dbReference>
<dbReference type="Proteomes" id="UP000192721">
    <property type="component" value="Unassembled WGS sequence"/>
</dbReference>
<sequence length="206" mass="22216">MKKLALAAMIGLVSASAFAAQGDILARFRVINVNPDASWSNSGAVAGLNVDAKDSWAPEVDFTYMITNNIGAELILGTTRHEITTNAFGSVGKVSVLPPTLTLQYHFAPDATFRPYVGAGINYTRFYNDGLRAAAANTNLSVKKNSWGPALQLGTDYAINKNWFVNLDVKKIWIKTDVTADQLGGAKLGELKINPWVFGIGFGTKF</sequence>
<dbReference type="AlphaFoldDB" id="A0A1W0CI74"/>
<gene>
    <name evidence="3" type="ORF">B0T45_19155</name>
</gene>
<feature type="chain" id="PRO_5012076919" description="OmpW family protein" evidence="2">
    <location>
        <begin position="20"/>
        <end position="206"/>
    </location>
</feature>
<feature type="signal peptide" evidence="2">
    <location>
        <begin position="1"/>
        <end position="19"/>
    </location>
</feature>
<dbReference type="GO" id="GO:0055085">
    <property type="term" value="P:transmembrane transport"/>
    <property type="evidence" value="ECO:0007669"/>
    <property type="project" value="TreeGrafter"/>
</dbReference>
<accession>A0A1W0CI74</accession>
<dbReference type="InterPro" id="IPR005618">
    <property type="entry name" value="OMPW"/>
</dbReference>
<dbReference type="SUPFAM" id="SSF56925">
    <property type="entry name" value="OMPA-like"/>
    <property type="match status" value="1"/>
</dbReference>
<evidence type="ECO:0008006" key="5">
    <source>
        <dbReference type="Google" id="ProtNLM"/>
    </source>
</evidence>
<comment type="caution">
    <text evidence="3">The sequence shown here is derived from an EMBL/GenBank/DDBJ whole genome shotgun (WGS) entry which is preliminary data.</text>
</comment>
<evidence type="ECO:0000313" key="3">
    <source>
        <dbReference type="EMBL" id="OQS34358.1"/>
    </source>
</evidence>
<evidence type="ECO:0000313" key="4">
    <source>
        <dbReference type="Proteomes" id="UP000192721"/>
    </source>
</evidence>
<keyword evidence="2" id="KW-0732">Signal</keyword>